<evidence type="ECO:0000313" key="1">
    <source>
        <dbReference type="EMBL" id="KAE9300957.1"/>
    </source>
</evidence>
<comment type="caution">
    <text evidence="1">The sequence shown here is derived from an EMBL/GenBank/DDBJ whole genome shotgun (WGS) entry which is preliminary data.</text>
</comment>
<protein>
    <submittedName>
        <fullName evidence="1">Uncharacterized protein</fullName>
    </submittedName>
</protein>
<dbReference type="Proteomes" id="UP000437068">
    <property type="component" value="Unassembled WGS sequence"/>
</dbReference>
<accession>A0A6A4D6B0</accession>
<gene>
    <name evidence="1" type="ORF">PF001_g14675</name>
</gene>
<proteinExistence type="predicted"/>
<sequence length="165" mass="19014">MSAILKRLGPRGEEAQYAKIVFIRQHDQWFVTSRALSQEYVYHDIILDNRTNFRVKVLAAVPTQGKHWWSSIHNLIQFHESCYGDPFSTKVTLGPRASKGLRIKYVSIDKVYDAVEFHGLRFQLSTKSNSVSLDVRPPKEQLAKKTADESFEFLVTRLVQVLDAF</sequence>
<dbReference type="AlphaFoldDB" id="A0A6A4D6B0"/>
<dbReference type="EMBL" id="QXGE01000922">
    <property type="protein sequence ID" value="KAE9300957.1"/>
    <property type="molecule type" value="Genomic_DNA"/>
</dbReference>
<organism evidence="1 2">
    <name type="scientific">Phytophthora fragariae</name>
    <dbReference type="NCBI Taxonomy" id="53985"/>
    <lineage>
        <taxon>Eukaryota</taxon>
        <taxon>Sar</taxon>
        <taxon>Stramenopiles</taxon>
        <taxon>Oomycota</taxon>
        <taxon>Peronosporomycetes</taxon>
        <taxon>Peronosporales</taxon>
        <taxon>Peronosporaceae</taxon>
        <taxon>Phytophthora</taxon>
    </lineage>
</organism>
<evidence type="ECO:0000313" key="2">
    <source>
        <dbReference type="Proteomes" id="UP000437068"/>
    </source>
</evidence>
<reference evidence="1 2" key="1">
    <citation type="submission" date="2018-08" db="EMBL/GenBank/DDBJ databases">
        <title>Genomic investigation of the strawberry pathogen Phytophthora fragariae indicates pathogenicity is determined by transcriptional variation in three key races.</title>
        <authorList>
            <person name="Adams T.M."/>
            <person name="Armitage A.D."/>
            <person name="Sobczyk M.K."/>
            <person name="Bates H.J."/>
            <person name="Dunwell J.M."/>
            <person name="Nellist C.F."/>
            <person name="Harrison R.J."/>
        </authorList>
    </citation>
    <scope>NUCLEOTIDE SEQUENCE [LARGE SCALE GENOMIC DNA]</scope>
    <source>
        <strain evidence="1 2">A4</strain>
    </source>
</reference>
<name>A0A6A4D6B0_9STRA</name>